<feature type="region of interest" description="Disordered" evidence="1">
    <location>
        <begin position="39"/>
        <end position="69"/>
    </location>
</feature>
<gene>
    <name evidence="3" type="primary">Bm8950</name>
    <name evidence="3" type="ORF">BM_BM8950</name>
</gene>
<feature type="compositionally biased region" description="Basic and acidic residues" evidence="1">
    <location>
        <begin position="164"/>
        <end position="175"/>
    </location>
</feature>
<feature type="region of interest" description="Disordered" evidence="1">
    <location>
        <begin position="94"/>
        <end position="129"/>
    </location>
</feature>
<feature type="compositionally biased region" description="Polar residues" evidence="1">
    <location>
        <begin position="154"/>
        <end position="163"/>
    </location>
</feature>
<organism evidence="3">
    <name type="scientific">Brugia malayi</name>
    <name type="common">Filarial nematode worm</name>
    <dbReference type="NCBI Taxonomy" id="6279"/>
    <lineage>
        <taxon>Eukaryota</taxon>
        <taxon>Metazoa</taxon>
        <taxon>Ecdysozoa</taxon>
        <taxon>Nematoda</taxon>
        <taxon>Chromadorea</taxon>
        <taxon>Rhabditida</taxon>
        <taxon>Spirurina</taxon>
        <taxon>Spiruromorpha</taxon>
        <taxon>Filarioidea</taxon>
        <taxon>Onchocercidae</taxon>
        <taxon>Brugia</taxon>
    </lineage>
</organism>
<keyword evidence="2" id="KW-1133">Transmembrane helix</keyword>
<feature type="region of interest" description="Disordered" evidence="1">
    <location>
        <begin position="265"/>
        <end position="284"/>
    </location>
</feature>
<reference evidence="3" key="1">
    <citation type="submission" date="2019-04" db="EMBL/GenBank/DDBJ databases">
        <authorList>
            <person name="Howe K."/>
            <person name="Paulini M."/>
            <person name="Williams G."/>
        </authorList>
    </citation>
    <scope>NUCLEOTIDE SEQUENCE [LARGE SCALE GENOMIC DNA]</scope>
    <source>
        <strain evidence="3">FR3</strain>
    </source>
</reference>
<feature type="compositionally biased region" description="Basic and acidic residues" evidence="1">
    <location>
        <begin position="265"/>
        <end position="276"/>
    </location>
</feature>
<keyword evidence="2" id="KW-0812">Transmembrane</keyword>
<dbReference type="GeneID" id="6103555"/>
<name>A0A4E9FC71_BRUMA</name>
<protein>
    <submittedName>
        <fullName evidence="3">Uncharacterized protein</fullName>
    </submittedName>
</protein>
<dbReference type="OrthoDB" id="10530216at2759"/>
<feature type="compositionally biased region" description="Basic residues" evidence="1">
    <location>
        <begin position="94"/>
        <end position="108"/>
    </location>
</feature>
<evidence type="ECO:0000256" key="2">
    <source>
        <dbReference type="SAM" id="Phobius"/>
    </source>
</evidence>
<dbReference type="RefSeq" id="XP_042934934.1">
    <property type="nucleotide sequence ID" value="XM_043079000.1"/>
</dbReference>
<feature type="transmembrane region" description="Helical" evidence="2">
    <location>
        <begin position="12"/>
        <end position="30"/>
    </location>
</feature>
<dbReference type="EMBL" id="CAAKNF010000193">
    <property type="protein sequence ID" value="VIO94377.1"/>
    <property type="molecule type" value="Genomic_DNA"/>
</dbReference>
<dbReference type="KEGG" id="bmy:BM_BM8950"/>
<evidence type="ECO:0000256" key="1">
    <source>
        <dbReference type="SAM" id="MobiDB-lite"/>
    </source>
</evidence>
<dbReference type="AlphaFoldDB" id="A0A4E9FC71"/>
<dbReference type="CTD" id="6103555"/>
<evidence type="ECO:0000313" key="3">
    <source>
        <dbReference type="EMBL" id="VIO94377.1"/>
    </source>
</evidence>
<sequence>MTARLPQIEKVKAAFVVAVVACAFACYYFIKSSRRLGTQNVPGQQQSQSIPNSESLTATKSPQSTSSQVDELRAILQEKDENELKGEIRLAVPVKKKRKSKKKKKKSSSKLSAGEVSNESSPAEKLTTESVPLGEQVVVENKVAPLEMKKLETSKVTTPMSSNERGKQAKPENDVKTAALLITSVSSSGNDDVEKKKRKRRKSNGKNMKERSRLLQVLHCLEVVLRSQLEWYYSFRISEMRERGFQISILVALLLLTVITKAENPGDKTLGKRDTNESSNTENTTQLINKAEKIKIEEADTAKVQATERAEIDVADAEDMEEAEATHAQAADAEQFKETMNTVEDGKIAEKKTSAQENGPEVDENNDDLFTMEHLGLDIPVKSAVEALNMDVLKQMLLKKLTEKLGKYAKSNERKKKIS</sequence>
<feature type="region of interest" description="Disordered" evidence="1">
    <location>
        <begin position="150"/>
        <end position="208"/>
    </location>
</feature>
<accession>A0A4E9FC71</accession>
<keyword evidence="2" id="KW-0472">Membrane</keyword>
<proteinExistence type="predicted"/>